<keyword evidence="2" id="KW-1185">Reference proteome</keyword>
<dbReference type="PANTHER" id="PTHR15375">
    <property type="entry name" value="ACTIVATOR OF S-PHASE KINASE-RELATED"/>
    <property type="match status" value="1"/>
</dbReference>
<dbReference type="PANTHER" id="PTHR15375:SF26">
    <property type="entry name" value="PROTEIN CHIFFON"/>
    <property type="match status" value="1"/>
</dbReference>
<name>A0A6S7JEP6_PARCT</name>
<evidence type="ECO:0000313" key="2">
    <source>
        <dbReference type="Proteomes" id="UP001152795"/>
    </source>
</evidence>
<organism evidence="1 2">
    <name type="scientific">Paramuricea clavata</name>
    <name type="common">Red gorgonian</name>
    <name type="synonym">Violescent sea-whip</name>
    <dbReference type="NCBI Taxonomy" id="317549"/>
    <lineage>
        <taxon>Eukaryota</taxon>
        <taxon>Metazoa</taxon>
        <taxon>Cnidaria</taxon>
        <taxon>Anthozoa</taxon>
        <taxon>Octocorallia</taxon>
        <taxon>Malacalcyonacea</taxon>
        <taxon>Plexauridae</taxon>
        <taxon>Paramuricea</taxon>
    </lineage>
</organism>
<sequence length="122" mass="14449">MSSVLKKVNLKYSCQYHEVIKAAENWGIKVKSLLAVNQWLSDVEKRMKASQTLRETPRVRRLKGTFIKVEEFHGKYRPLVKELDEWPKLHIDSRACPFDQTNQKPSKIKRNEKNLKRKLKQS</sequence>
<dbReference type="GO" id="GO:0031431">
    <property type="term" value="C:Dbf4-dependent protein kinase complex"/>
    <property type="evidence" value="ECO:0007669"/>
    <property type="project" value="TreeGrafter"/>
</dbReference>
<dbReference type="Proteomes" id="UP001152795">
    <property type="component" value="Unassembled WGS sequence"/>
</dbReference>
<feature type="non-terminal residue" evidence="1">
    <location>
        <position position="122"/>
    </location>
</feature>
<evidence type="ECO:0000313" key="1">
    <source>
        <dbReference type="EMBL" id="CAB4029417.1"/>
    </source>
</evidence>
<gene>
    <name evidence="1" type="ORF">PACLA_8A023447</name>
</gene>
<proteinExistence type="predicted"/>
<dbReference type="OrthoDB" id="21380at2759"/>
<protein>
    <submittedName>
        <fullName evidence="1">Uncharacterized protein</fullName>
    </submittedName>
</protein>
<dbReference type="GO" id="GO:0043539">
    <property type="term" value="F:protein serine/threonine kinase activator activity"/>
    <property type="evidence" value="ECO:0007669"/>
    <property type="project" value="TreeGrafter"/>
</dbReference>
<dbReference type="InterPro" id="IPR051590">
    <property type="entry name" value="Replication_Regulatory_Kinase"/>
</dbReference>
<dbReference type="EMBL" id="CACRXK020016160">
    <property type="protein sequence ID" value="CAB4029417.1"/>
    <property type="molecule type" value="Genomic_DNA"/>
</dbReference>
<reference evidence="1" key="1">
    <citation type="submission" date="2020-04" db="EMBL/GenBank/DDBJ databases">
        <authorList>
            <person name="Alioto T."/>
            <person name="Alioto T."/>
            <person name="Gomez Garrido J."/>
        </authorList>
    </citation>
    <scope>NUCLEOTIDE SEQUENCE</scope>
    <source>
        <strain evidence="1">A484AB</strain>
    </source>
</reference>
<comment type="caution">
    <text evidence="1">The sequence shown here is derived from an EMBL/GenBank/DDBJ whole genome shotgun (WGS) entry which is preliminary data.</text>
</comment>
<dbReference type="GO" id="GO:1901987">
    <property type="term" value="P:regulation of cell cycle phase transition"/>
    <property type="evidence" value="ECO:0007669"/>
    <property type="project" value="TreeGrafter"/>
</dbReference>
<accession>A0A6S7JEP6</accession>
<dbReference type="AlphaFoldDB" id="A0A6S7JEP6"/>
<dbReference type="GO" id="GO:0010571">
    <property type="term" value="P:positive regulation of nuclear cell cycle DNA replication"/>
    <property type="evidence" value="ECO:0007669"/>
    <property type="project" value="TreeGrafter"/>
</dbReference>